<dbReference type="EMBL" id="QPFP01000035">
    <property type="protein sequence ID" value="TEB28119.1"/>
    <property type="molecule type" value="Genomic_DNA"/>
</dbReference>
<evidence type="ECO:0000313" key="3">
    <source>
        <dbReference type="Proteomes" id="UP000298030"/>
    </source>
</evidence>
<comment type="caution">
    <text evidence="2">The sequence shown here is derived from an EMBL/GenBank/DDBJ whole genome shotgun (WGS) entry which is preliminary data.</text>
</comment>
<accession>A0A4Y7T3I8</accession>
<dbReference type="InterPro" id="IPR000210">
    <property type="entry name" value="BTB/POZ_dom"/>
</dbReference>
<dbReference type="AlphaFoldDB" id="A0A4Y7T3I8"/>
<organism evidence="2 3">
    <name type="scientific">Coprinellus micaceus</name>
    <name type="common">Glistening ink-cap mushroom</name>
    <name type="synonym">Coprinus micaceus</name>
    <dbReference type="NCBI Taxonomy" id="71717"/>
    <lineage>
        <taxon>Eukaryota</taxon>
        <taxon>Fungi</taxon>
        <taxon>Dikarya</taxon>
        <taxon>Basidiomycota</taxon>
        <taxon>Agaricomycotina</taxon>
        <taxon>Agaricomycetes</taxon>
        <taxon>Agaricomycetidae</taxon>
        <taxon>Agaricales</taxon>
        <taxon>Agaricineae</taxon>
        <taxon>Psathyrellaceae</taxon>
        <taxon>Coprinellus</taxon>
    </lineage>
</organism>
<dbReference type="Proteomes" id="UP000298030">
    <property type="component" value="Unassembled WGS sequence"/>
</dbReference>
<evidence type="ECO:0000259" key="1">
    <source>
        <dbReference type="PROSITE" id="PS50097"/>
    </source>
</evidence>
<reference evidence="2 3" key="1">
    <citation type="journal article" date="2019" name="Nat. Ecol. Evol.">
        <title>Megaphylogeny resolves global patterns of mushroom evolution.</title>
        <authorList>
            <person name="Varga T."/>
            <person name="Krizsan K."/>
            <person name="Foldi C."/>
            <person name="Dima B."/>
            <person name="Sanchez-Garcia M."/>
            <person name="Sanchez-Ramirez S."/>
            <person name="Szollosi G.J."/>
            <person name="Szarkandi J.G."/>
            <person name="Papp V."/>
            <person name="Albert L."/>
            <person name="Andreopoulos W."/>
            <person name="Angelini C."/>
            <person name="Antonin V."/>
            <person name="Barry K.W."/>
            <person name="Bougher N.L."/>
            <person name="Buchanan P."/>
            <person name="Buyck B."/>
            <person name="Bense V."/>
            <person name="Catcheside P."/>
            <person name="Chovatia M."/>
            <person name="Cooper J."/>
            <person name="Damon W."/>
            <person name="Desjardin D."/>
            <person name="Finy P."/>
            <person name="Geml J."/>
            <person name="Haridas S."/>
            <person name="Hughes K."/>
            <person name="Justo A."/>
            <person name="Karasinski D."/>
            <person name="Kautmanova I."/>
            <person name="Kiss B."/>
            <person name="Kocsube S."/>
            <person name="Kotiranta H."/>
            <person name="LaButti K.M."/>
            <person name="Lechner B.E."/>
            <person name="Liimatainen K."/>
            <person name="Lipzen A."/>
            <person name="Lukacs Z."/>
            <person name="Mihaltcheva S."/>
            <person name="Morgado L.N."/>
            <person name="Niskanen T."/>
            <person name="Noordeloos M.E."/>
            <person name="Ohm R.A."/>
            <person name="Ortiz-Santana B."/>
            <person name="Ovrebo C."/>
            <person name="Racz N."/>
            <person name="Riley R."/>
            <person name="Savchenko A."/>
            <person name="Shiryaev A."/>
            <person name="Soop K."/>
            <person name="Spirin V."/>
            <person name="Szebenyi C."/>
            <person name="Tomsovsky M."/>
            <person name="Tulloss R.E."/>
            <person name="Uehling J."/>
            <person name="Grigoriev I.V."/>
            <person name="Vagvolgyi C."/>
            <person name="Papp T."/>
            <person name="Martin F.M."/>
            <person name="Miettinen O."/>
            <person name="Hibbett D.S."/>
            <person name="Nagy L.G."/>
        </authorList>
    </citation>
    <scope>NUCLEOTIDE SEQUENCE [LARGE SCALE GENOMIC DNA]</scope>
    <source>
        <strain evidence="2 3">FP101781</strain>
    </source>
</reference>
<name>A0A4Y7T3I8_COPMI</name>
<dbReference type="InterPro" id="IPR011333">
    <property type="entry name" value="SKP1/BTB/POZ_sf"/>
</dbReference>
<dbReference type="OrthoDB" id="2938294at2759"/>
<proteinExistence type="predicted"/>
<protein>
    <recommendedName>
        <fullName evidence="1">BTB domain-containing protein</fullName>
    </recommendedName>
</protein>
<keyword evidence="3" id="KW-1185">Reference proteome</keyword>
<evidence type="ECO:0000313" key="2">
    <source>
        <dbReference type="EMBL" id="TEB28119.1"/>
    </source>
</evidence>
<gene>
    <name evidence="2" type="ORF">FA13DRAFT_1794346</name>
</gene>
<feature type="domain" description="BTB" evidence="1">
    <location>
        <begin position="22"/>
        <end position="125"/>
    </location>
</feature>
<sequence length="292" mass="32803">MPPSESSSPIRSRHPRFYFRDGSVVMMVSDKEKDTETLYRLHLSVLENRSTIFRDIFSLPFGNPLADAGAGTVVQPSDTANTANAFVLEGQNDNHPFELPAANVTPSKFDNLVTYLYTGTSGYPGDMPFLLDVLDLSSFFDIRRWCPLARTYNIHQWIEPAIRDLVQWDTTSFTLSDVYDIGIEAFHHIVQAKSKIMRLRVGMAYKPPALVKGPDCQGACEYAWSREWWNDLGKYILHPQWMASGSSIKTQIEISNLPGVCESCRDTTVEGMALKGAFEKDKDILESGCCRG</sequence>
<dbReference type="PROSITE" id="PS50097">
    <property type="entry name" value="BTB"/>
    <property type="match status" value="1"/>
</dbReference>
<dbReference type="Gene3D" id="3.30.710.10">
    <property type="entry name" value="Potassium Channel Kv1.1, Chain A"/>
    <property type="match status" value="1"/>
</dbReference>